<reference evidence="1" key="1">
    <citation type="submission" date="2022-12" db="EMBL/GenBank/DDBJ databases">
        <title>Bacterial isolates from different developmental stages of Nematostella vectensis.</title>
        <authorList>
            <person name="Fraune S."/>
        </authorList>
    </citation>
    <scope>NUCLEOTIDE SEQUENCE</scope>
    <source>
        <strain evidence="1">G21630-S1</strain>
    </source>
</reference>
<name>A0ABT4LES2_9PROT</name>
<dbReference type="Gene3D" id="3.30.1370.60">
    <property type="entry name" value="Hypothetical oxidoreductase yiak, domain 2"/>
    <property type="match status" value="1"/>
</dbReference>
<dbReference type="EMBL" id="JAPWGY010000001">
    <property type="protein sequence ID" value="MCZ4279420.1"/>
    <property type="molecule type" value="Genomic_DNA"/>
</dbReference>
<comment type="caution">
    <text evidence="1">The sequence shown here is derived from an EMBL/GenBank/DDBJ whole genome shotgun (WGS) entry which is preliminary data.</text>
</comment>
<dbReference type="RefSeq" id="WP_269421625.1">
    <property type="nucleotide sequence ID" value="NZ_JAPWGY010000001.1"/>
</dbReference>
<evidence type="ECO:0000313" key="1">
    <source>
        <dbReference type="EMBL" id="MCZ4279420.1"/>
    </source>
</evidence>
<dbReference type="InterPro" id="IPR043143">
    <property type="entry name" value="Mal/L-sulf/L-lact_DH-like_NADP"/>
</dbReference>
<sequence>MKIALPEFRDKLEDCLEARGAQDIALDQASGMVQWAERIHRCGVAYLAQKRDAYSKLDINAVKLQLEKGNASFLDAGGQSLAVAGPQALEKAMLTARESGIGLSVITNVCDLIGVGQLVEQALAEGHACFATYVVDPASEEGTVLTEVYGHVRGIAAVAGTDNTIRTELHGLPSSHGNFMRGNAPTNLGDLVVSTLSEGKSLVPGCTILCLDLPDLYDDLIKGLVAGVEQAPARLFYPVELSTRNLEVSEDGFEVDQQEWQILAEEEGLLPPPEGTAEV</sequence>
<gene>
    <name evidence="1" type="ORF">O4H49_01440</name>
</gene>
<protein>
    <submittedName>
        <fullName evidence="1">Uncharacterized protein</fullName>
    </submittedName>
</protein>
<evidence type="ECO:0000313" key="2">
    <source>
        <dbReference type="Proteomes" id="UP001069802"/>
    </source>
</evidence>
<dbReference type="SUPFAM" id="SSF89733">
    <property type="entry name" value="L-sulfolactate dehydrogenase-like"/>
    <property type="match status" value="1"/>
</dbReference>
<organism evidence="1 2">
    <name type="scientific">Kiloniella laminariae</name>
    <dbReference type="NCBI Taxonomy" id="454162"/>
    <lineage>
        <taxon>Bacteria</taxon>
        <taxon>Pseudomonadati</taxon>
        <taxon>Pseudomonadota</taxon>
        <taxon>Alphaproteobacteria</taxon>
        <taxon>Rhodospirillales</taxon>
        <taxon>Kiloniellaceae</taxon>
        <taxon>Kiloniella</taxon>
    </lineage>
</organism>
<dbReference type="Proteomes" id="UP001069802">
    <property type="component" value="Unassembled WGS sequence"/>
</dbReference>
<dbReference type="InterPro" id="IPR036111">
    <property type="entry name" value="Mal/L-sulfo/L-lacto_DH-like_sf"/>
</dbReference>
<keyword evidence="2" id="KW-1185">Reference proteome</keyword>
<proteinExistence type="predicted"/>
<accession>A0ABT4LES2</accession>